<comment type="similarity">
    <text evidence="3">Belongs to the ATPase gamma chain family.</text>
</comment>
<evidence type="ECO:0000256" key="5">
    <source>
        <dbReference type="ARBA" id="ARBA00022781"/>
    </source>
</evidence>
<dbReference type="SUPFAM" id="SSF52943">
    <property type="entry name" value="ATP synthase (F1-ATPase), gamma subunit"/>
    <property type="match status" value="1"/>
</dbReference>
<name>A0A6F8VF24_9PROT</name>
<keyword evidence="4" id="KW-0813">Transport</keyword>
<reference evidence="12" key="1">
    <citation type="submission" date="2020-03" db="EMBL/GenBank/DDBJ databases">
        <title>Complete genome sequence of sulfur-oxidizing bacterium skT11.</title>
        <authorList>
            <person name="Kanda M."/>
            <person name="Kojima H."/>
            <person name="Fukui M."/>
        </authorList>
    </citation>
    <scope>NUCLEOTIDE SEQUENCE [LARGE SCALE GENOMIC DNA]</scope>
    <source>
        <strain evidence="12">skT11</strain>
    </source>
</reference>
<keyword evidence="8" id="KW-0139">CF(1)</keyword>
<dbReference type="GO" id="GO:0045259">
    <property type="term" value="C:proton-transporting ATP synthase complex"/>
    <property type="evidence" value="ECO:0007669"/>
    <property type="project" value="UniProtKB-KW"/>
</dbReference>
<keyword evidence="10" id="KW-0175">Coiled coil</keyword>
<organism evidence="11 12">
    <name type="scientific">Sulfurimicrobium lacus</name>
    <dbReference type="NCBI Taxonomy" id="2715678"/>
    <lineage>
        <taxon>Bacteria</taxon>
        <taxon>Pseudomonadati</taxon>
        <taxon>Pseudomonadota</taxon>
        <taxon>Betaproteobacteria</taxon>
        <taxon>Nitrosomonadales</taxon>
        <taxon>Sulfuricellaceae</taxon>
        <taxon>Sulfurimicrobium</taxon>
    </lineage>
</organism>
<dbReference type="EMBL" id="AP022853">
    <property type="protein sequence ID" value="BCB27319.1"/>
    <property type="molecule type" value="Genomic_DNA"/>
</dbReference>
<evidence type="ECO:0000313" key="11">
    <source>
        <dbReference type="EMBL" id="BCB27319.1"/>
    </source>
</evidence>
<comment type="subcellular location">
    <subcellularLocation>
        <location evidence="2">Membrane</location>
        <topology evidence="2">Peripheral membrane protein</topology>
    </subcellularLocation>
</comment>
<evidence type="ECO:0000256" key="2">
    <source>
        <dbReference type="ARBA" id="ARBA00004170"/>
    </source>
</evidence>
<dbReference type="InterPro" id="IPR000131">
    <property type="entry name" value="ATP_synth_F1_gsu"/>
</dbReference>
<evidence type="ECO:0000256" key="9">
    <source>
        <dbReference type="ARBA" id="ARBA00023310"/>
    </source>
</evidence>
<proteinExistence type="inferred from homology"/>
<keyword evidence="6" id="KW-0406">Ion transport</keyword>
<keyword evidence="9" id="KW-0066">ATP synthesis</keyword>
<comment type="function">
    <text evidence="1">Produces ATP from ADP in the presence of a proton gradient across the membrane. The gamma chain is believed to be important in regulating ATPase activity and the flow of protons through the CF(0) complex.</text>
</comment>
<evidence type="ECO:0000256" key="8">
    <source>
        <dbReference type="ARBA" id="ARBA00023196"/>
    </source>
</evidence>
<dbReference type="Pfam" id="PF00231">
    <property type="entry name" value="ATP-synt"/>
    <property type="match status" value="1"/>
</dbReference>
<evidence type="ECO:0000256" key="10">
    <source>
        <dbReference type="SAM" id="Coils"/>
    </source>
</evidence>
<evidence type="ECO:0000256" key="3">
    <source>
        <dbReference type="ARBA" id="ARBA00007681"/>
    </source>
</evidence>
<dbReference type="Proteomes" id="UP000502260">
    <property type="component" value="Chromosome"/>
</dbReference>
<dbReference type="KEGG" id="slac:SKTS_22050"/>
<dbReference type="GO" id="GO:0046933">
    <property type="term" value="F:proton-transporting ATP synthase activity, rotational mechanism"/>
    <property type="evidence" value="ECO:0007669"/>
    <property type="project" value="InterPro"/>
</dbReference>
<feature type="coiled-coil region" evidence="10">
    <location>
        <begin position="223"/>
        <end position="257"/>
    </location>
</feature>
<sequence>MSGQAELAQRFARLKEISGIMTAMKSLSLVETRKLARFIGHQRRMLANIEAAAADFLSFFPVASAAEMQPAILLLIGSERGFCGNFNERVLAVLDALPGGQPAPALLVVGSRLGAKLEAHPGVIARLDGPTVTEDVPTVLNRLMDALHTASQQLSGNGAALFSLAHDSEDEPTLKRLLPLAPPPAPHFAHPPGLQLAPPEFFAELLDQYLLAALYGFLYESLSAENRQRLAHMEQALDRLDETIARLALKRNALRQEKIVEEIEVILSSQMAFAKEK</sequence>
<dbReference type="InterPro" id="IPR035968">
    <property type="entry name" value="ATP_synth_F1_ATPase_gsu"/>
</dbReference>
<evidence type="ECO:0008006" key="13">
    <source>
        <dbReference type="Google" id="ProtNLM"/>
    </source>
</evidence>
<keyword evidence="5" id="KW-0375">Hydrogen ion transport</keyword>
<accession>A0A6F8VF24</accession>
<evidence type="ECO:0000256" key="6">
    <source>
        <dbReference type="ARBA" id="ARBA00023065"/>
    </source>
</evidence>
<keyword evidence="12" id="KW-1185">Reference proteome</keyword>
<keyword evidence="7" id="KW-0472">Membrane</keyword>
<dbReference type="PRINTS" id="PR00126">
    <property type="entry name" value="ATPASEGAMMA"/>
</dbReference>
<dbReference type="Gene3D" id="1.10.287.80">
    <property type="entry name" value="ATP synthase, gamma subunit, helix hairpin domain"/>
    <property type="match status" value="1"/>
</dbReference>
<evidence type="ECO:0000256" key="7">
    <source>
        <dbReference type="ARBA" id="ARBA00023136"/>
    </source>
</evidence>
<dbReference type="RefSeq" id="WP_173064722.1">
    <property type="nucleotide sequence ID" value="NZ_AP022853.1"/>
</dbReference>
<gene>
    <name evidence="11" type="ORF">SKTS_22050</name>
</gene>
<protein>
    <recommendedName>
        <fullName evidence="13">ATP synthase subunit gamma</fullName>
    </recommendedName>
</protein>
<evidence type="ECO:0000313" key="12">
    <source>
        <dbReference type="Proteomes" id="UP000502260"/>
    </source>
</evidence>
<evidence type="ECO:0000256" key="1">
    <source>
        <dbReference type="ARBA" id="ARBA00003456"/>
    </source>
</evidence>
<dbReference type="AlphaFoldDB" id="A0A6F8VF24"/>
<dbReference type="Gene3D" id="3.40.1380.10">
    <property type="match status" value="1"/>
</dbReference>
<evidence type="ECO:0000256" key="4">
    <source>
        <dbReference type="ARBA" id="ARBA00022448"/>
    </source>
</evidence>